<organism evidence="6 7">
    <name type="scientific">Clostridium simiarum</name>
    <dbReference type="NCBI Taxonomy" id="2841506"/>
    <lineage>
        <taxon>Bacteria</taxon>
        <taxon>Bacillati</taxon>
        <taxon>Bacillota</taxon>
        <taxon>Clostridia</taxon>
        <taxon>Eubacteriales</taxon>
        <taxon>Clostridiaceae</taxon>
        <taxon>Clostridium</taxon>
    </lineage>
</organism>
<evidence type="ECO:0000256" key="3">
    <source>
        <dbReference type="ARBA" id="ARBA00022679"/>
    </source>
</evidence>
<dbReference type="EC" id="2.1.1.37" evidence="1"/>
<keyword evidence="2 5" id="KW-0489">Methyltransferase</keyword>
<proteinExistence type="inferred from homology"/>
<accession>A0ABS6F6E8</accession>
<dbReference type="InterPro" id="IPR050390">
    <property type="entry name" value="C5-Methyltransferase"/>
</dbReference>
<dbReference type="RefSeq" id="WP_216457773.1">
    <property type="nucleotide sequence ID" value="NZ_JAHLQL010000006.1"/>
</dbReference>
<dbReference type="Proteomes" id="UP000736583">
    <property type="component" value="Unassembled WGS sequence"/>
</dbReference>
<dbReference type="EMBL" id="JAHLQL010000006">
    <property type="protein sequence ID" value="MBU5593092.1"/>
    <property type="molecule type" value="Genomic_DNA"/>
</dbReference>
<dbReference type="CDD" id="cd00315">
    <property type="entry name" value="Cyt_C5_DNA_methylase"/>
    <property type="match status" value="1"/>
</dbReference>
<dbReference type="InterPro" id="IPR031303">
    <property type="entry name" value="C5_meth_CS"/>
</dbReference>
<dbReference type="PROSITE" id="PS51679">
    <property type="entry name" value="SAM_MT_C5"/>
    <property type="match status" value="1"/>
</dbReference>
<evidence type="ECO:0000313" key="6">
    <source>
        <dbReference type="EMBL" id="MBU5593092.1"/>
    </source>
</evidence>
<feature type="active site" evidence="5">
    <location>
        <position position="82"/>
    </location>
</feature>
<comment type="caution">
    <text evidence="6">The sequence shown here is derived from an EMBL/GenBank/DDBJ whole genome shotgun (WGS) entry which is preliminary data.</text>
</comment>
<comment type="similarity">
    <text evidence="5">Belongs to the class I-like SAM-binding methyltransferase superfamily. C5-methyltransferase family.</text>
</comment>
<evidence type="ECO:0000256" key="2">
    <source>
        <dbReference type="ARBA" id="ARBA00022603"/>
    </source>
</evidence>
<dbReference type="Pfam" id="PF00145">
    <property type="entry name" value="DNA_methylase"/>
    <property type="match status" value="1"/>
</dbReference>
<keyword evidence="3 5" id="KW-0808">Transferase</keyword>
<name>A0ABS6F6E8_9CLOT</name>
<keyword evidence="4 5" id="KW-0949">S-adenosyl-L-methionine</keyword>
<evidence type="ECO:0000256" key="5">
    <source>
        <dbReference type="PROSITE-ProRule" id="PRU01016"/>
    </source>
</evidence>
<protein>
    <recommendedName>
        <fullName evidence="1">DNA (cytosine-5-)-methyltransferase</fullName>
        <ecNumber evidence="1">2.1.1.37</ecNumber>
    </recommendedName>
</protein>
<gene>
    <name evidence="6" type="ORF">KQI89_15180</name>
</gene>
<dbReference type="PROSITE" id="PS00094">
    <property type="entry name" value="C5_MTASE_1"/>
    <property type="match status" value="1"/>
</dbReference>
<dbReference type="GO" id="GO:0032259">
    <property type="term" value="P:methylation"/>
    <property type="evidence" value="ECO:0007669"/>
    <property type="project" value="UniProtKB-KW"/>
</dbReference>
<dbReference type="InterPro" id="IPR001525">
    <property type="entry name" value="C5_MeTfrase"/>
</dbReference>
<evidence type="ECO:0000256" key="4">
    <source>
        <dbReference type="ARBA" id="ARBA00022691"/>
    </source>
</evidence>
<reference evidence="6 7" key="1">
    <citation type="submission" date="2021-06" db="EMBL/GenBank/DDBJ databases">
        <authorList>
            <person name="Sun Q."/>
            <person name="Li D."/>
        </authorList>
    </citation>
    <scope>NUCLEOTIDE SEQUENCE [LARGE SCALE GENOMIC DNA]</scope>
    <source>
        <strain evidence="6 7">MSJ-4</strain>
    </source>
</reference>
<dbReference type="PANTHER" id="PTHR10629:SF52">
    <property type="entry name" value="DNA (CYTOSINE-5)-METHYLTRANSFERASE 1"/>
    <property type="match status" value="1"/>
</dbReference>
<keyword evidence="7" id="KW-1185">Reference proteome</keyword>
<dbReference type="PANTHER" id="PTHR10629">
    <property type="entry name" value="CYTOSINE-SPECIFIC METHYLTRANSFERASE"/>
    <property type="match status" value="1"/>
</dbReference>
<dbReference type="PROSITE" id="PS00095">
    <property type="entry name" value="C5_MTASE_2"/>
    <property type="match status" value="1"/>
</dbReference>
<dbReference type="GO" id="GO:0008168">
    <property type="term" value="F:methyltransferase activity"/>
    <property type="evidence" value="ECO:0007669"/>
    <property type="project" value="UniProtKB-KW"/>
</dbReference>
<dbReference type="InterPro" id="IPR018117">
    <property type="entry name" value="C5_DNA_meth_AS"/>
</dbReference>
<sequence length="370" mass="41996">MRVISFFSGAGGMDLGFTLAGHEVVWSNDFDRDAVNTYNENIGRHLGHESTLGDITQILNIRDEEINQLIPDGDIVIGGFPCQGFSIANVNRNMNDDERNFLYLELLRIITIKRPSFFVLENVKGLENIEGGEVLDMIIEDLEGAGYTVCYDVLNAYNFGVPQNRERVIIVGVRNDLTDIYIIPQQVAPARKSKKTLYVAPTHSKDSNIEENVTSWQKVNRLYNLWLNNDLDRNRHYLRNDDNILYRIQTLRDAISDLPQDFEPDNQEVLNHTGSLCRVNINNRVGNRATDWDRYAPTIMGRGSGTGGPLIIPHPLQHRRLSVREVARIQTFPDNFHFLGSNSACYRQIGNAVPVLMAYNIAKILPLELI</sequence>
<evidence type="ECO:0000313" key="7">
    <source>
        <dbReference type="Proteomes" id="UP000736583"/>
    </source>
</evidence>
<dbReference type="NCBIfam" id="TIGR00675">
    <property type="entry name" value="dcm"/>
    <property type="match status" value="1"/>
</dbReference>
<evidence type="ECO:0000256" key="1">
    <source>
        <dbReference type="ARBA" id="ARBA00011975"/>
    </source>
</evidence>